<name>A0A9D4VMA1_PEA</name>
<dbReference type="SUPFAM" id="SSF53383">
    <property type="entry name" value="PLP-dependent transferases"/>
    <property type="match status" value="1"/>
</dbReference>
<dbReference type="InterPro" id="IPR010107">
    <property type="entry name" value="Glutamate_decarboxylase"/>
</dbReference>
<reference evidence="2 3" key="1">
    <citation type="journal article" date="2022" name="Nat. Genet.">
        <title>Improved pea reference genome and pan-genome highlight genomic features and evolutionary characteristics.</title>
        <authorList>
            <person name="Yang T."/>
            <person name="Liu R."/>
            <person name="Luo Y."/>
            <person name="Hu S."/>
            <person name="Wang D."/>
            <person name="Wang C."/>
            <person name="Pandey M.K."/>
            <person name="Ge S."/>
            <person name="Xu Q."/>
            <person name="Li N."/>
            <person name="Li G."/>
            <person name="Huang Y."/>
            <person name="Saxena R.K."/>
            <person name="Ji Y."/>
            <person name="Li M."/>
            <person name="Yan X."/>
            <person name="He Y."/>
            <person name="Liu Y."/>
            <person name="Wang X."/>
            <person name="Xiang C."/>
            <person name="Varshney R.K."/>
            <person name="Ding H."/>
            <person name="Gao S."/>
            <person name="Zong X."/>
        </authorList>
    </citation>
    <scope>NUCLEOTIDE SEQUENCE [LARGE SCALE GENOMIC DNA]</scope>
    <source>
        <strain evidence="2 3">cv. Zhongwan 6</strain>
    </source>
</reference>
<dbReference type="EMBL" id="JAMSHJ010000007">
    <property type="protein sequence ID" value="KAI5385474.1"/>
    <property type="molecule type" value="Genomic_DNA"/>
</dbReference>
<comment type="similarity">
    <text evidence="1">Belongs to the group II decarboxylase family.</text>
</comment>
<dbReference type="PANTHER" id="PTHR43321">
    <property type="entry name" value="GLUTAMATE DECARBOXYLASE"/>
    <property type="match status" value="1"/>
</dbReference>
<organism evidence="2 3">
    <name type="scientific">Pisum sativum</name>
    <name type="common">Garden pea</name>
    <name type="synonym">Lathyrus oleraceus</name>
    <dbReference type="NCBI Taxonomy" id="3888"/>
    <lineage>
        <taxon>Eukaryota</taxon>
        <taxon>Viridiplantae</taxon>
        <taxon>Streptophyta</taxon>
        <taxon>Embryophyta</taxon>
        <taxon>Tracheophyta</taxon>
        <taxon>Spermatophyta</taxon>
        <taxon>Magnoliopsida</taxon>
        <taxon>eudicotyledons</taxon>
        <taxon>Gunneridae</taxon>
        <taxon>Pentapetalae</taxon>
        <taxon>rosids</taxon>
        <taxon>fabids</taxon>
        <taxon>Fabales</taxon>
        <taxon>Fabaceae</taxon>
        <taxon>Papilionoideae</taxon>
        <taxon>50 kb inversion clade</taxon>
        <taxon>NPAAA clade</taxon>
        <taxon>Hologalegina</taxon>
        <taxon>IRL clade</taxon>
        <taxon>Fabeae</taxon>
        <taxon>Lathyrus</taxon>
    </lineage>
</organism>
<dbReference type="GO" id="GO:0030170">
    <property type="term" value="F:pyridoxal phosphate binding"/>
    <property type="evidence" value="ECO:0007669"/>
    <property type="project" value="InterPro"/>
</dbReference>
<dbReference type="AlphaFoldDB" id="A0A9D4VMA1"/>
<dbReference type="FunFam" id="3.90.1150.160:FF:000001">
    <property type="entry name" value="Glutamate decarboxylase"/>
    <property type="match status" value="1"/>
</dbReference>
<sequence>MEDCRENAMVLKEHLEETGYFNILSKDNGVPMVAFSLKDRNQYDEFKISEMLRRHGWIVPAYTMPAGAHHIKVLRAVIRADFSRTLVERLAVDIKNVLHELQKLDLKIKDEKSLDAHMEVNKRQKSWLLR</sequence>
<evidence type="ECO:0000313" key="2">
    <source>
        <dbReference type="EMBL" id="KAI5385474.1"/>
    </source>
</evidence>
<dbReference type="Proteomes" id="UP001058974">
    <property type="component" value="Chromosome 7"/>
</dbReference>
<dbReference type="GO" id="GO:0004351">
    <property type="term" value="F:glutamate decarboxylase activity"/>
    <property type="evidence" value="ECO:0007669"/>
    <property type="project" value="InterPro"/>
</dbReference>
<evidence type="ECO:0000313" key="3">
    <source>
        <dbReference type="Proteomes" id="UP001058974"/>
    </source>
</evidence>
<accession>A0A9D4VMA1</accession>
<evidence type="ECO:0000256" key="1">
    <source>
        <dbReference type="ARBA" id="ARBA00009533"/>
    </source>
</evidence>
<dbReference type="InterPro" id="IPR015424">
    <property type="entry name" value="PyrdxlP-dep_Trfase"/>
</dbReference>
<protein>
    <submittedName>
        <fullName evidence="2">Glutamate decarboxylase 3, variant 2</fullName>
    </submittedName>
</protein>
<dbReference type="Gramene" id="Psat07G0217400-T2">
    <property type="protein sequence ID" value="KAI5385474.1"/>
    <property type="gene ID" value="KIW84_072174"/>
</dbReference>
<proteinExistence type="inferred from homology"/>
<dbReference type="GO" id="GO:0006538">
    <property type="term" value="P:L-glutamate catabolic process"/>
    <property type="evidence" value="ECO:0007669"/>
    <property type="project" value="TreeGrafter"/>
</dbReference>
<dbReference type="GO" id="GO:0005829">
    <property type="term" value="C:cytosol"/>
    <property type="evidence" value="ECO:0007669"/>
    <property type="project" value="TreeGrafter"/>
</dbReference>
<comment type="caution">
    <text evidence="2">The sequence shown here is derived from an EMBL/GenBank/DDBJ whole genome shotgun (WGS) entry which is preliminary data.</text>
</comment>
<keyword evidence="3" id="KW-1185">Reference proteome</keyword>
<dbReference type="Gene3D" id="3.90.1150.160">
    <property type="match status" value="1"/>
</dbReference>
<dbReference type="PANTHER" id="PTHR43321:SF3">
    <property type="entry name" value="GLUTAMATE DECARBOXYLASE"/>
    <property type="match status" value="1"/>
</dbReference>
<gene>
    <name evidence="2" type="ORF">KIW84_072174</name>
</gene>